<name>A0A427B882_ENSVE</name>
<dbReference type="GO" id="GO:0009725">
    <property type="term" value="P:response to hormone"/>
    <property type="evidence" value="ECO:0007669"/>
    <property type="project" value="InterPro"/>
</dbReference>
<organism evidence="1 2">
    <name type="scientific">Ensete ventricosum</name>
    <name type="common">Abyssinian banana</name>
    <name type="synonym">Musa ensete</name>
    <dbReference type="NCBI Taxonomy" id="4639"/>
    <lineage>
        <taxon>Eukaryota</taxon>
        <taxon>Viridiplantae</taxon>
        <taxon>Streptophyta</taxon>
        <taxon>Embryophyta</taxon>
        <taxon>Tracheophyta</taxon>
        <taxon>Spermatophyta</taxon>
        <taxon>Magnoliopsida</taxon>
        <taxon>Liliopsida</taxon>
        <taxon>Zingiberales</taxon>
        <taxon>Musaceae</taxon>
        <taxon>Ensete</taxon>
    </lineage>
</organism>
<sequence>MKAAANGAAVPNPCEGESGFQLVLTTLSAAGGGMGMTRVAVTGDRNTINPELWHACAGPLVTLPPVGSLVVYFPQGHSEQVKRRERQRGSCEACDVCRSVAVAPCLLASVTKSYGLGKDFSF</sequence>
<dbReference type="AlphaFoldDB" id="A0A427B882"/>
<evidence type="ECO:0000313" key="2">
    <source>
        <dbReference type="Proteomes" id="UP000287651"/>
    </source>
</evidence>
<dbReference type="GO" id="GO:0006355">
    <property type="term" value="P:regulation of DNA-templated transcription"/>
    <property type="evidence" value="ECO:0007669"/>
    <property type="project" value="InterPro"/>
</dbReference>
<dbReference type="EMBL" id="AMZH03000253">
    <property type="protein sequence ID" value="RRT84685.1"/>
    <property type="molecule type" value="Genomic_DNA"/>
</dbReference>
<dbReference type="PANTHER" id="PTHR31384">
    <property type="entry name" value="AUXIN RESPONSE FACTOR 4-RELATED"/>
    <property type="match status" value="1"/>
</dbReference>
<dbReference type="PANTHER" id="PTHR31384:SF9">
    <property type="entry name" value="AUXIN RESPONSE FACTOR 19"/>
    <property type="match status" value="1"/>
</dbReference>
<protein>
    <submittedName>
        <fullName evidence="1">Uncharacterized protein</fullName>
    </submittedName>
</protein>
<accession>A0A427B882</accession>
<comment type="caution">
    <text evidence="1">The sequence shown here is derived from an EMBL/GenBank/DDBJ whole genome shotgun (WGS) entry which is preliminary data.</text>
</comment>
<proteinExistence type="predicted"/>
<evidence type="ECO:0000313" key="1">
    <source>
        <dbReference type="EMBL" id="RRT84685.1"/>
    </source>
</evidence>
<gene>
    <name evidence="1" type="ORF">B296_00013676</name>
</gene>
<dbReference type="GO" id="GO:0003677">
    <property type="term" value="F:DNA binding"/>
    <property type="evidence" value="ECO:0007669"/>
    <property type="project" value="InterPro"/>
</dbReference>
<reference evidence="1 2" key="1">
    <citation type="journal article" date="2014" name="Agronomy (Basel)">
        <title>A Draft Genome Sequence for Ensete ventricosum, the Drought-Tolerant Tree Against Hunger.</title>
        <authorList>
            <person name="Harrison J."/>
            <person name="Moore K.A."/>
            <person name="Paszkiewicz K."/>
            <person name="Jones T."/>
            <person name="Grant M."/>
            <person name="Ambacheew D."/>
            <person name="Muzemil S."/>
            <person name="Studholme D.J."/>
        </authorList>
    </citation>
    <scope>NUCLEOTIDE SEQUENCE [LARGE SCALE GENOMIC DNA]</scope>
</reference>
<dbReference type="InterPro" id="IPR044835">
    <property type="entry name" value="ARF_plant"/>
</dbReference>
<dbReference type="Proteomes" id="UP000287651">
    <property type="component" value="Unassembled WGS sequence"/>
</dbReference>